<evidence type="ECO:0000313" key="1">
    <source>
        <dbReference type="EMBL" id="SHL29756.1"/>
    </source>
</evidence>
<dbReference type="Proteomes" id="UP000184386">
    <property type="component" value="Unassembled WGS sequence"/>
</dbReference>
<dbReference type="RefSeq" id="WP_073279345.1">
    <property type="nucleotide sequence ID" value="NZ_FRAC01000029.1"/>
</dbReference>
<dbReference type="AlphaFoldDB" id="A0A1M6ZGX9"/>
<gene>
    <name evidence="1" type="ORF">SAMN02745136_04567</name>
</gene>
<dbReference type="OrthoDB" id="775526at2"/>
<evidence type="ECO:0000313" key="2">
    <source>
        <dbReference type="Proteomes" id="UP000184386"/>
    </source>
</evidence>
<keyword evidence="2" id="KW-1185">Reference proteome</keyword>
<reference evidence="1 2" key="1">
    <citation type="submission" date="2016-11" db="EMBL/GenBank/DDBJ databases">
        <authorList>
            <person name="Jaros S."/>
            <person name="Januszkiewicz K."/>
            <person name="Wedrychowicz H."/>
        </authorList>
    </citation>
    <scope>NUCLEOTIDE SEQUENCE [LARGE SCALE GENOMIC DNA]</scope>
    <source>
        <strain evidence="1 2">DSM 15929</strain>
    </source>
</reference>
<dbReference type="EMBL" id="FRAC01000029">
    <property type="protein sequence ID" value="SHL29756.1"/>
    <property type="molecule type" value="Genomic_DNA"/>
</dbReference>
<dbReference type="STRING" id="1121322.SAMN02745136_04567"/>
<organism evidence="1 2">
    <name type="scientific">Anaerocolumna jejuensis DSM 15929</name>
    <dbReference type="NCBI Taxonomy" id="1121322"/>
    <lineage>
        <taxon>Bacteria</taxon>
        <taxon>Bacillati</taxon>
        <taxon>Bacillota</taxon>
        <taxon>Clostridia</taxon>
        <taxon>Lachnospirales</taxon>
        <taxon>Lachnospiraceae</taxon>
        <taxon>Anaerocolumna</taxon>
    </lineage>
</organism>
<accession>A0A1M6ZGX9</accession>
<sequence>MLEENLKVKIANEKKEICEFDLVLYEGHPDNNDYIKLVLQQKEQAITFSADNYFKALEKLRRYLEDRNQKILCKGSNENVYPSAMQLDMGAGRNAYSLTLGKQAKFADVVDIFDESNFDSCVSCDKQKDFFEKWIESLNK</sequence>
<protein>
    <submittedName>
        <fullName evidence="1">Uncharacterized protein</fullName>
    </submittedName>
</protein>
<proteinExistence type="predicted"/>
<name>A0A1M6ZGX9_9FIRM</name>